<evidence type="ECO:0000256" key="5">
    <source>
        <dbReference type="ARBA" id="ARBA00022840"/>
    </source>
</evidence>
<keyword evidence="3" id="KW-0547">Nucleotide-binding</keyword>
<dbReference type="PANTHER" id="PTHR43085">
    <property type="entry name" value="HEXOKINASE FAMILY MEMBER"/>
    <property type="match status" value="1"/>
</dbReference>
<evidence type="ECO:0000313" key="7">
    <source>
        <dbReference type="EMBL" id="MCM2674130.1"/>
    </source>
</evidence>
<feature type="domain" description="Carbohydrate kinase PfkB" evidence="6">
    <location>
        <begin position="4"/>
        <end position="305"/>
    </location>
</feature>
<evidence type="ECO:0000259" key="6">
    <source>
        <dbReference type="Pfam" id="PF00294"/>
    </source>
</evidence>
<keyword evidence="4 7" id="KW-0418">Kinase</keyword>
<sequence length="325" mass="34781">MGADVVTFGETMVLLEAGTSGPLRYVDTFTKRFGGAESNVAIGLAKLGHQSLWMSKVGQDEFGEFLIQKIRGEGVNTDYVKSYSGAPTGLYFKEMRRPGDQRVAYYRSGSAASFFNADDLDETQIASAKILHLTGITALLSESCRQAMFKAIEVAKANGVLVSFDPNLRFTLMGQLGEEGARQVMRDIASKADLVMPGLDEAEWLYGTSDEMEIANLLFESGVKKVVIKNGGEYSFFAEAGGDSGRIPSFEIKQIVDAIGAGDGFAAGVLSGILEEKSLEQAVHFAAAVGALVISSPGDVEGLPTRMEVVEFIEQKEGNSGGVLR</sequence>
<gene>
    <name evidence="7" type="ORF">NDM98_00420</name>
</gene>
<evidence type="ECO:0000256" key="2">
    <source>
        <dbReference type="ARBA" id="ARBA00022679"/>
    </source>
</evidence>
<dbReference type="Proteomes" id="UP001203665">
    <property type="component" value="Unassembled WGS sequence"/>
</dbReference>
<dbReference type="Gene3D" id="3.40.1190.20">
    <property type="match status" value="1"/>
</dbReference>
<evidence type="ECO:0000313" key="8">
    <source>
        <dbReference type="Proteomes" id="UP001203665"/>
    </source>
</evidence>
<keyword evidence="2" id="KW-0808">Transferase</keyword>
<dbReference type="GO" id="GO:0016301">
    <property type="term" value="F:kinase activity"/>
    <property type="evidence" value="ECO:0007669"/>
    <property type="project" value="UniProtKB-KW"/>
</dbReference>
<dbReference type="InterPro" id="IPR011611">
    <property type="entry name" value="PfkB_dom"/>
</dbReference>
<keyword evidence="8" id="KW-1185">Reference proteome</keyword>
<protein>
    <submittedName>
        <fullName evidence="7">Sugar kinase</fullName>
    </submittedName>
</protein>
<dbReference type="InterPro" id="IPR029056">
    <property type="entry name" value="Ribokinase-like"/>
</dbReference>
<comment type="similarity">
    <text evidence="1">Belongs to the carbohydrate kinase PfkB family.</text>
</comment>
<evidence type="ECO:0000256" key="3">
    <source>
        <dbReference type="ARBA" id="ARBA00022741"/>
    </source>
</evidence>
<evidence type="ECO:0000256" key="4">
    <source>
        <dbReference type="ARBA" id="ARBA00022777"/>
    </source>
</evidence>
<reference evidence="7" key="1">
    <citation type="submission" date="2022-06" db="EMBL/GenBank/DDBJ databases">
        <title>Alkalicoccobacillus porphyridii sp. nov., isolated from a marine red alga, Porphyridium purpureum and reclassification of Shouchella plakortidis and Shouchella gibsonii as Alkalicoccobacillus plakortidis comb. nov. and Alkalicoccobacillus gibsonii comb. nov.</title>
        <authorList>
            <person name="Kim K.H."/>
            <person name="Lee J.K."/>
            <person name="Han D.M."/>
            <person name="Baek J.H."/>
            <person name="Jeon C.O."/>
        </authorList>
    </citation>
    <scope>NUCLEOTIDE SEQUENCE</scope>
    <source>
        <strain evidence="7">DSM 19153</strain>
    </source>
</reference>
<dbReference type="EMBL" id="JAMQJY010000001">
    <property type="protein sequence ID" value="MCM2674130.1"/>
    <property type="molecule type" value="Genomic_DNA"/>
</dbReference>
<dbReference type="InterPro" id="IPR050306">
    <property type="entry name" value="PfkB_Carbo_kinase"/>
</dbReference>
<dbReference type="PANTHER" id="PTHR43085:SF1">
    <property type="entry name" value="PSEUDOURIDINE KINASE-RELATED"/>
    <property type="match status" value="1"/>
</dbReference>
<organism evidence="7 8">
    <name type="scientific">Alkalicoccobacillus plakortidis</name>
    <dbReference type="NCBI Taxonomy" id="444060"/>
    <lineage>
        <taxon>Bacteria</taxon>
        <taxon>Bacillati</taxon>
        <taxon>Bacillota</taxon>
        <taxon>Bacilli</taxon>
        <taxon>Bacillales</taxon>
        <taxon>Bacillaceae</taxon>
        <taxon>Alkalicoccobacillus</taxon>
    </lineage>
</organism>
<dbReference type="RefSeq" id="WP_251603144.1">
    <property type="nucleotide sequence ID" value="NZ_JAMQJY010000001.1"/>
</dbReference>
<keyword evidence="5" id="KW-0067">ATP-binding</keyword>
<dbReference type="CDD" id="cd01166">
    <property type="entry name" value="KdgK"/>
    <property type="match status" value="1"/>
</dbReference>
<dbReference type="SUPFAM" id="SSF53613">
    <property type="entry name" value="Ribokinase-like"/>
    <property type="match status" value="1"/>
</dbReference>
<accession>A0ABT0XE89</accession>
<proteinExistence type="inferred from homology"/>
<name>A0ABT0XE89_9BACI</name>
<comment type="caution">
    <text evidence="7">The sequence shown here is derived from an EMBL/GenBank/DDBJ whole genome shotgun (WGS) entry which is preliminary data.</text>
</comment>
<dbReference type="Pfam" id="PF00294">
    <property type="entry name" value="PfkB"/>
    <property type="match status" value="1"/>
</dbReference>
<evidence type="ECO:0000256" key="1">
    <source>
        <dbReference type="ARBA" id="ARBA00010688"/>
    </source>
</evidence>